<organism evidence="7 8">
    <name type="scientific">Oxyplasma meridianum</name>
    <dbReference type="NCBI Taxonomy" id="3073602"/>
    <lineage>
        <taxon>Archaea</taxon>
        <taxon>Methanobacteriati</taxon>
        <taxon>Thermoplasmatota</taxon>
        <taxon>Thermoplasmata</taxon>
        <taxon>Thermoplasmatales</taxon>
        <taxon>Thermoplasmataceae</taxon>
        <taxon>Oxyplasma</taxon>
    </lineage>
</organism>
<comment type="similarity">
    <text evidence="1 5">Belongs to the eukaryotic ribosomal protein eL15 family.</text>
</comment>
<dbReference type="RefSeq" id="WP_393970959.1">
    <property type="nucleotide sequence ID" value="NZ_CP133772.1"/>
</dbReference>
<dbReference type="HAMAP" id="MF_00256">
    <property type="entry name" value="Ribosomal_eL15"/>
    <property type="match status" value="1"/>
</dbReference>
<dbReference type="Gene3D" id="3.40.1120.10">
    <property type="entry name" value="Ribosomal protein l15e"/>
    <property type="match status" value="1"/>
</dbReference>
<dbReference type="PANTHER" id="PTHR11847">
    <property type="entry name" value="RIBOSOMAL PROTEIN L15"/>
    <property type="match status" value="1"/>
</dbReference>
<dbReference type="EMBL" id="CP133772">
    <property type="protein sequence ID" value="WYY00625.1"/>
    <property type="molecule type" value="Genomic_DNA"/>
</dbReference>
<name>A0AAX4NIS1_9ARCH</name>
<accession>A0AAX4NIS1</accession>
<protein>
    <recommendedName>
        <fullName evidence="4 5">Large ribosomal subunit protein eL15</fullName>
    </recommendedName>
</protein>
<keyword evidence="3 5" id="KW-0687">Ribonucleoprotein</keyword>
<dbReference type="SMART" id="SM01384">
    <property type="entry name" value="Ribosomal_L15e"/>
    <property type="match status" value="1"/>
</dbReference>
<dbReference type="GO" id="GO:0022625">
    <property type="term" value="C:cytosolic large ribosomal subunit"/>
    <property type="evidence" value="ECO:0007669"/>
    <property type="project" value="TreeGrafter"/>
</dbReference>
<keyword evidence="2 5" id="KW-0689">Ribosomal protein</keyword>
<reference evidence="7 8" key="1">
    <citation type="submission" date="2023-09" db="EMBL/GenBank/DDBJ databases">
        <authorList>
            <person name="Golyshina O.V."/>
            <person name="Lunev E.A."/>
            <person name="Bargiela R."/>
            <person name="Gaines M.C."/>
            <person name="Daum B."/>
            <person name="Bale N.J."/>
            <person name="Koenen M."/>
            <person name="Sinninghe Damst J.S."/>
            <person name="Yakimov M."/>
            <person name="Golyshin P.N."/>
        </authorList>
    </citation>
    <scope>NUCLEOTIDE SEQUENCE [LARGE SCALE GENOMIC DNA]</scope>
    <source>
        <strain evidence="7 8">M1</strain>
    </source>
</reference>
<gene>
    <name evidence="5" type="primary">rpl15e</name>
    <name evidence="7" type="ORF">OXIME_001204</name>
</gene>
<dbReference type="InterPro" id="IPR024794">
    <property type="entry name" value="Rbsml_eL15_core_dom_sf"/>
</dbReference>
<dbReference type="SUPFAM" id="SSF54189">
    <property type="entry name" value="Ribosomal proteins S24e, L23 and L15e"/>
    <property type="match status" value="1"/>
</dbReference>
<evidence type="ECO:0000256" key="3">
    <source>
        <dbReference type="ARBA" id="ARBA00023274"/>
    </source>
</evidence>
<keyword evidence="8" id="KW-1185">Reference proteome</keyword>
<feature type="region of interest" description="Disordered" evidence="6">
    <location>
        <begin position="168"/>
        <end position="198"/>
    </location>
</feature>
<evidence type="ECO:0000313" key="8">
    <source>
        <dbReference type="Proteomes" id="UP001451606"/>
    </source>
</evidence>
<dbReference type="GO" id="GO:0003723">
    <property type="term" value="F:RNA binding"/>
    <property type="evidence" value="ECO:0007669"/>
    <property type="project" value="TreeGrafter"/>
</dbReference>
<dbReference type="KEGG" id="omr:OXIME_001204"/>
<evidence type="ECO:0000256" key="1">
    <source>
        <dbReference type="ARBA" id="ARBA00006857"/>
    </source>
</evidence>
<dbReference type="InterPro" id="IPR000439">
    <property type="entry name" value="Ribosomal_eL15"/>
</dbReference>
<dbReference type="AlphaFoldDB" id="A0AAX4NIS1"/>
<dbReference type="Pfam" id="PF00827">
    <property type="entry name" value="Ribosomal_L15e"/>
    <property type="match status" value="1"/>
</dbReference>
<dbReference type="FunFam" id="3.40.1120.10:FF:000002">
    <property type="entry name" value="50S ribosomal protein L15e"/>
    <property type="match status" value="1"/>
</dbReference>
<evidence type="ECO:0000256" key="5">
    <source>
        <dbReference type="HAMAP-Rule" id="MF_00256"/>
    </source>
</evidence>
<dbReference type="GO" id="GO:0002181">
    <property type="term" value="P:cytoplasmic translation"/>
    <property type="evidence" value="ECO:0007669"/>
    <property type="project" value="TreeGrafter"/>
</dbReference>
<sequence>MSEVQSTYSVVRDSWKSLKRSEIYKLHKERMIEWRNGPSFERVEHPTRIDRARSLGFKSKKGFVIVRARVRRGGSHRPKIMGGRRPRRMAYTKITPKKSIQRIAEERTAGKFPNMEVFNSYYVGEDGLYKYYEVILLDRTAPEVYKDSKVSWVAEPQNKGRVYRGLTSAGYKGRGLRTNRSGSDKSRPSIRSNGRLRR</sequence>
<proteinExistence type="inferred from homology"/>
<dbReference type="PROSITE" id="PS01194">
    <property type="entry name" value="RIBOSOMAL_L15E"/>
    <property type="match status" value="1"/>
</dbReference>
<dbReference type="Proteomes" id="UP001451606">
    <property type="component" value="Chromosome"/>
</dbReference>
<evidence type="ECO:0000256" key="2">
    <source>
        <dbReference type="ARBA" id="ARBA00022980"/>
    </source>
</evidence>
<dbReference type="NCBIfam" id="NF003269">
    <property type="entry name" value="PRK04243.1"/>
    <property type="match status" value="1"/>
</dbReference>
<dbReference type="InterPro" id="IPR012678">
    <property type="entry name" value="Ribosomal_uL23/eL15/eS24_sf"/>
</dbReference>
<dbReference type="PANTHER" id="PTHR11847:SF4">
    <property type="entry name" value="LARGE RIBOSOMAL SUBUNIT PROTEIN EL15"/>
    <property type="match status" value="1"/>
</dbReference>
<dbReference type="InterPro" id="IPR020926">
    <property type="entry name" value="Ribosomal_eL15_arc"/>
</dbReference>
<evidence type="ECO:0000313" key="7">
    <source>
        <dbReference type="EMBL" id="WYY00625.1"/>
    </source>
</evidence>
<dbReference type="GO" id="GO:0003735">
    <property type="term" value="F:structural constituent of ribosome"/>
    <property type="evidence" value="ECO:0007669"/>
    <property type="project" value="InterPro"/>
</dbReference>
<evidence type="ECO:0000256" key="6">
    <source>
        <dbReference type="SAM" id="MobiDB-lite"/>
    </source>
</evidence>
<evidence type="ECO:0000256" key="4">
    <source>
        <dbReference type="ARBA" id="ARBA00035214"/>
    </source>
</evidence>
<dbReference type="InterPro" id="IPR020925">
    <property type="entry name" value="Ribosomal_eL15_CS"/>
</dbReference>
<dbReference type="GeneID" id="95967941"/>